<dbReference type="EMBL" id="JBHSMD010000001">
    <property type="protein sequence ID" value="MFC5491855.1"/>
    <property type="molecule type" value="Genomic_DNA"/>
</dbReference>
<keyword evidence="3" id="KW-1185">Reference proteome</keyword>
<dbReference type="RefSeq" id="WP_345181366.1">
    <property type="nucleotide sequence ID" value="NZ_BAABFQ010000008.1"/>
</dbReference>
<dbReference type="PANTHER" id="PTHR12993:SF11">
    <property type="entry name" value="N-ACETYLGLUCOSAMINYL-PHOSPHATIDYLINOSITOL DE-N-ACETYLASE"/>
    <property type="match status" value="1"/>
</dbReference>
<proteinExistence type="predicted"/>
<evidence type="ECO:0000256" key="1">
    <source>
        <dbReference type="ARBA" id="ARBA00022833"/>
    </source>
</evidence>
<sequence length="220" mass="24446">MRVLVVAAHPDDEVLGAGGTLAKHVDAGDEVRAIVVSEGATSRYEDTMVDELRSAGRRSGERIGFASLEFVGMPDQRLDAVALIDVTQALEPLIQDFRPDVLYTHAPMDVNTDHGIVSRAAWTACRPYAAPWLSRFLVFETPSSTEWAWPIAEGSFQPNHFVDVSTTLERKLEAMRCYDEELRPYPHPRSVQALTERASYWGSRVGVTAAEPFMILRSRG</sequence>
<evidence type="ECO:0000313" key="2">
    <source>
        <dbReference type="EMBL" id="MFC5491855.1"/>
    </source>
</evidence>
<name>A0ABW0MU68_9ACTN</name>
<dbReference type="Gene3D" id="3.40.50.10320">
    <property type="entry name" value="LmbE-like"/>
    <property type="match status" value="1"/>
</dbReference>
<comment type="caution">
    <text evidence="2">The sequence shown here is derived from an EMBL/GenBank/DDBJ whole genome shotgun (WGS) entry which is preliminary data.</text>
</comment>
<dbReference type="InterPro" id="IPR024078">
    <property type="entry name" value="LmbE-like_dom_sf"/>
</dbReference>
<gene>
    <name evidence="2" type="ORF">ACFPKY_02010</name>
</gene>
<dbReference type="Proteomes" id="UP001595956">
    <property type="component" value="Unassembled WGS sequence"/>
</dbReference>
<evidence type="ECO:0000313" key="3">
    <source>
        <dbReference type="Proteomes" id="UP001595956"/>
    </source>
</evidence>
<protein>
    <submittedName>
        <fullName evidence="2">PIG-L deacetylase family protein</fullName>
    </submittedName>
</protein>
<dbReference type="SUPFAM" id="SSF102588">
    <property type="entry name" value="LmbE-like"/>
    <property type="match status" value="1"/>
</dbReference>
<dbReference type="PANTHER" id="PTHR12993">
    <property type="entry name" value="N-ACETYLGLUCOSAMINYL-PHOSPHATIDYLINOSITOL DE-N-ACETYLASE-RELATED"/>
    <property type="match status" value="1"/>
</dbReference>
<keyword evidence="1" id="KW-0862">Zinc</keyword>
<dbReference type="InterPro" id="IPR003737">
    <property type="entry name" value="GlcNAc_PI_deacetylase-related"/>
</dbReference>
<accession>A0ABW0MU68</accession>
<reference evidence="3" key="1">
    <citation type="journal article" date="2019" name="Int. J. Syst. Evol. Microbiol.">
        <title>The Global Catalogue of Microorganisms (GCM) 10K type strain sequencing project: providing services to taxonomists for standard genome sequencing and annotation.</title>
        <authorList>
            <consortium name="The Broad Institute Genomics Platform"/>
            <consortium name="The Broad Institute Genome Sequencing Center for Infectious Disease"/>
            <person name="Wu L."/>
            <person name="Ma J."/>
        </authorList>
    </citation>
    <scope>NUCLEOTIDE SEQUENCE [LARGE SCALE GENOMIC DNA]</scope>
    <source>
        <strain evidence="3">KACC 13778</strain>
    </source>
</reference>
<dbReference type="Pfam" id="PF02585">
    <property type="entry name" value="PIG-L"/>
    <property type="match status" value="1"/>
</dbReference>
<organism evidence="2 3">
    <name type="scientific">Nocardioides caricicola</name>
    <dbReference type="NCBI Taxonomy" id="634770"/>
    <lineage>
        <taxon>Bacteria</taxon>
        <taxon>Bacillati</taxon>
        <taxon>Actinomycetota</taxon>
        <taxon>Actinomycetes</taxon>
        <taxon>Propionibacteriales</taxon>
        <taxon>Nocardioidaceae</taxon>
        <taxon>Nocardioides</taxon>
    </lineage>
</organism>